<organism evidence="2 3">
    <name type="scientific">Iodobacter fluviatilis</name>
    <dbReference type="NCBI Taxonomy" id="537"/>
    <lineage>
        <taxon>Bacteria</taxon>
        <taxon>Pseudomonadati</taxon>
        <taxon>Pseudomonadota</taxon>
        <taxon>Betaproteobacteria</taxon>
        <taxon>Neisseriales</taxon>
        <taxon>Chitinibacteraceae</taxon>
        <taxon>Iodobacter</taxon>
    </lineage>
</organism>
<dbReference type="AlphaFoldDB" id="A0A7G3GES3"/>
<evidence type="ECO:0000313" key="2">
    <source>
        <dbReference type="EMBL" id="QBC45502.1"/>
    </source>
</evidence>
<dbReference type="Gene3D" id="3.40.630.30">
    <property type="match status" value="1"/>
</dbReference>
<feature type="domain" description="N-acetyltransferase" evidence="1">
    <location>
        <begin position="80"/>
        <end position="162"/>
    </location>
</feature>
<proteinExistence type="predicted"/>
<keyword evidence="3" id="KW-1185">Reference proteome</keyword>
<dbReference type="PANTHER" id="PTHR39173:SF1">
    <property type="entry name" value="ACETYLTRANSFERASE"/>
    <property type="match status" value="1"/>
</dbReference>
<dbReference type="Proteomes" id="UP000515917">
    <property type="component" value="Chromosome"/>
</dbReference>
<evidence type="ECO:0000259" key="1">
    <source>
        <dbReference type="Pfam" id="PF13302"/>
    </source>
</evidence>
<name>A0A7G3GES3_9NEIS</name>
<dbReference type="RefSeq" id="WP_130108007.1">
    <property type="nucleotide sequence ID" value="NZ_CP025781.1"/>
</dbReference>
<gene>
    <name evidence="2" type="ORF">C1H71_19515</name>
</gene>
<evidence type="ECO:0000313" key="3">
    <source>
        <dbReference type="Proteomes" id="UP000515917"/>
    </source>
</evidence>
<dbReference type="InterPro" id="IPR016181">
    <property type="entry name" value="Acyl_CoA_acyltransferase"/>
</dbReference>
<keyword evidence="2" id="KW-0808">Transferase</keyword>
<dbReference type="PANTHER" id="PTHR39173">
    <property type="entry name" value="ACETYLTRANSFERASE"/>
    <property type="match status" value="1"/>
</dbReference>
<accession>A0A7G3GES3</accession>
<dbReference type="EMBL" id="CP025781">
    <property type="protein sequence ID" value="QBC45502.1"/>
    <property type="molecule type" value="Genomic_DNA"/>
</dbReference>
<dbReference type="GO" id="GO:0016747">
    <property type="term" value="F:acyltransferase activity, transferring groups other than amino-acyl groups"/>
    <property type="evidence" value="ECO:0007669"/>
    <property type="project" value="InterPro"/>
</dbReference>
<dbReference type="KEGG" id="ifl:C1H71_19515"/>
<dbReference type="Pfam" id="PF13302">
    <property type="entry name" value="Acetyltransf_3"/>
    <property type="match status" value="1"/>
</dbReference>
<dbReference type="SUPFAM" id="SSF55729">
    <property type="entry name" value="Acyl-CoA N-acyltransferases (Nat)"/>
    <property type="match status" value="1"/>
</dbReference>
<dbReference type="InterPro" id="IPR000182">
    <property type="entry name" value="GNAT_dom"/>
</dbReference>
<sequence length="187" mass="20473">MTVKLVTPNEALLPSYIAALERNWTPSNDSAPTGARQLLDSILRNPAAFLTSLSNPEGKGRPVVLEDGTAVPRLPSCRYWISDGEYAGEINLRWQLGTSELPAYCLGHIGYAVVPWKRSAGYASLAIRQLLPIAHQLDLKWLDISMEANNIASRRSAEKAGAMFIKEFNAGAEYGNVDALLYQLLVS</sequence>
<protein>
    <submittedName>
        <fullName evidence="2">GNAT family N-acetyltransferase</fullName>
    </submittedName>
</protein>
<reference evidence="2 3" key="1">
    <citation type="submission" date="2018-01" db="EMBL/GenBank/DDBJ databases">
        <title>Genome sequence of Iodobacter sp. strain PCH194 isolated from Indian Trans-Himalaya.</title>
        <authorList>
            <person name="Kumar V."/>
            <person name="Thakur V."/>
            <person name="Kumar S."/>
            <person name="Singh D."/>
        </authorList>
    </citation>
    <scope>NUCLEOTIDE SEQUENCE [LARGE SCALE GENOMIC DNA]</scope>
    <source>
        <strain evidence="2 3">PCH194</strain>
    </source>
</reference>